<dbReference type="InterPro" id="IPR036259">
    <property type="entry name" value="MFS_trans_sf"/>
</dbReference>
<dbReference type="InterPro" id="IPR011701">
    <property type="entry name" value="MFS"/>
</dbReference>
<dbReference type="GO" id="GO:0005886">
    <property type="term" value="C:plasma membrane"/>
    <property type="evidence" value="ECO:0007669"/>
    <property type="project" value="TreeGrafter"/>
</dbReference>
<feature type="region of interest" description="Disordered" evidence="6">
    <location>
        <begin position="353"/>
        <end position="387"/>
    </location>
</feature>
<keyword evidence="9" id="KW-1185">Reference proteome</keyword>
<protein>
    <recommendedName>
        <fullName evidence="10">Major facilitator superfamily (MFS) profile domain-containing protein</fullName>
    </recommendedName>
</protein>
<dbReference type="EMBL" id="NHYE01005657">
    <property type="protein sequence ID" value="PPQ65242.1"/>
    <property type="molecule type" value="Genomic_DNA"/>
</dbReference>
<keyword evidence="3 7" id="KW-0812">Transmembrane</keyword>
<dbReference type="GO" id="GO:0098717">
    <property type="term" value="P:pantothenate import across plasma membrane"/>
    <property type="evidence" value="ECO:0007669"/>
    <property type="project" value="TreeGrafter"/>
</dbReference>
<evidence type="ECO:0000256" key="3">
    <source>
        <dbReference type="ARBA" id="ARBA00022692"/>
    </source>
</evidence>
<feature type="transmembrane region" description="Helical" evidence="7">
    <location>
        <begin position="326"/>
        <end position="346"/>
    </location>
</feature>
<dbReference type="InParanoid" id="A0A409VG53"/>
<name>A0A409VG53_9AGAR</name>
<comment type="subcellular location">
    <subcellularLocation>
        <location evidence="1">Membrane</location>
        <topology evidence="1">Multi-pass membrane protein</topology>
    </subcellularLocation>
</comment>
<dbReference type="OrthoDB" id="3639251at2759"/>
<evidence type="ECO:0000256" key="4">
    <source>
        <dbReference type="ARBA" id="ARBA00022989"/>
    </source>
</evidence>
<dbReference type="STRING" id="231916.A0A409VG53"/>
<evidence type="ECO:0000256" key="6">
    <source>
        <dbReference type="SAM" id="MobiDB-lite"/>
    </source>
</evidence>
<keyword evidence="4 7" id="KW-1133">Transmembrane helix</keyword>
<reference evidence="8 9" key="1">
    <citation type="journal article" date="2018" name="Evol. Lett.">
        <title>Horizontal gene cluster transfer increased hallucinogenic mushroom diversity.</title>
        <authorList>
            <person name="Reynolds H.T."/>
            <person name="Vijayakumar V."/>
            <person name="Gluck-Thaler E."/>
            <person name="Korotkin H.B."/>
            <person name="Matheny P.B."/>
            <person name="Slot J.C."/>
        </authorList>
    </citation>
    <scope>NUCLEOTIDE SEQUENCE [LARGE SCALE GENOMIC DNA]</scope>
    <source>
        <strain evidence="8 9">SRW20</strain>
    </source>
</reference>
<sequence length="387" mass="44109">MLQVVSPRIWFPCMQIVWGILTFCTSVAKNVNQIYAIRFFQGIAESSTFVGTHYVLGSWYKPEELGKRSGIFTSSGLAGTLNLNGTAGRSGWRWLFIIDGVITMPIALYGFLVFPDLPRTTRAFYLSKEERVLAYERLEEVEALEQARSRRLSWNLLRRILTRWRWYACSLLFAISGETESFGSNNLMGLWLKAIGGYTVEQIDYYPSGMTAFAIVSTLVCATWTDRSQRRWPVLVYMSVACISSSICILVWSSPTGLKFFAYYLAGASYAGQATTFAWANQICADDDQERAVVLASMNMWNNAVNAWWSIVFYPATDAPRFRKGMITMICTCVATLAITFVVYTLERREWRKEGRSGPKHKERREVVHAEADDPKRISYEPHEKTN</sequence>
<evidence type="ECO:0000256" key="2">
    <source>
        <dbReference type="ARBA" id="ARBA00022448"/>
    </source>
</evidence>
<dbReference type="Proteomes" id="UP000284706">
    <property type="component" value="Unassembled WGS sequence"/>
</dbReference>
<evidence type="ECO:0000256" key="1">
    <source>
        <dbReference type="ARBA" id="ARBA00004141"/>
    </source>
</evidence>
<dbReference type="FunCoup" id="A0A409VG53">
    <property type="interactions" value="227"/>
</dbReference>
<keyword evidence="5 7" id="KW-0472">Membrane</keyword>
<dbReference type="GO" id="GO:0015233">
    <property type="term" value="F:pantothenate transmembrane transporter activity"/>
    <property type="evidence" value="ECO:0007669"/>
    <property type="project" value="TreeGrafter"/>
</dbReference>
<feature type="transmembrane region" description="Helical" evidence="7">
    <location>
        <begin position="92"/>
        <end position="114"/>
    </location>
</feature>
<dbReference type="Gene3D" id="1.20.1250.20">
    <property type="entry name" value="MFS general substrate transporter like domains"/>
    <property type="match status" value="2"/>
</dbReference>
<dbReference type="Pfam" id="PF07690">
    <property type="entry name" value="MFS_1"/>
    <property type="match status" value="1"/>
</dbReference>
<evidence type="ECO:0000313" key="8">
    <source>
        <dbReference type="EMBL" id="PPQ65242.1"/>
    </source>
</evidence>
<gene>
    <name evidence="8" type="ORF">CVT26_000219</name>
</gene>
<keyword evidence="2" id="KW-0813">Transport</keyword>
<dbReference type="FunFam" id="1.20.1250.20:FF:000386">
    <property type="entry name" value="MFS general substrate transporter"/>
    <property type="match status" value="1"/>
</dbReference>
<evidence type="ECO:0000256" key="5">
    <source>
        <dbReference type="ARBA" id="ARBA00023136"/>
    </source>
</evidence>
<proteinExistence type="predicted"/>
<evidence type="ECO:0000256" key="7">
    <source>
        <dbReference type="SAM" id="Phobius"/>
    </source>
</evidence>
<dbReference type="SUPFAM" id="SSF103473">
    <property type="entry name" value="MFS general substrate transporter"/>
    <property type="match status" value="1"/>
</dbReference>
<dbReference type="PANTHER" id="PTHR43791:SF4">
    <property type="entry name" value="PANTOTHENATE TRANSPORTER FEN2"/>
    <property type="match status" value="1"/>
</dbReference>
<comment type="caution">
    <text evidence="8">The sequence shown here is derived from an EMBL/GenBank/DDBJ whole genome shotgun (WGS) entry which is preliminary data.</text>
</comment>
<feature type="transmembrane region" description="Helical" evidence="7">
    <location>
        <begin position="234"/>
        <end position="254"/>
    </location>
</feature>
<evidence type="ECO:0000313" key="9">
    <source>
        <dbReference type="Proteomes" id="UP000284706"/>
    </source>
</evidence>
<accession>A0A409VG53</accession>
<feature type="compositionally biased region" description="Basic and acidic residues" evidence="6">
    <location>
        <begin position="364"/>
        <end position="387"/>
    </location>
</feature>
<dbReference type="AlphaFoldDB" id="A0A409VG53"/>
<dbReference type="PANTHER" id="PTHR43791">
    <property type="entry name" value="PERMEASE-RELATED"/>
    <property type="match status" value="1"/>
</dbReference>
<organism evidence="8 9">
    <name type="scientific">Gymnopilus dilepis</name>
    <dbReference type="NCBI Taxonomy" id="231916"/>
    <lineage>
        <taxon>Eukaryota</taxon>
        <taxon>Fungi</taxon>
        <taxon>Dikarya</taxon>
        <taxon>Basidiomycota</taxon>
        <taxon>Agaricomycotina</taxon>
        <taxon>Agaricomycetes</taxon>
        <taxon>Agaricomycetidae</taxon>
        <taxon>Agaricales</taxon>
        <taxon>Agaricineae</taxon>
        <taxon>Hymenogastraceae</taxon>
        <taxon>Gymnopilus</taxon>
    </lineage>
</organism>
<evidence type="ECO:0008006" key="10">
    <source>
        <dbReference type="Google" id="ProtNLM"/>
    </source>
</evidence>